<keyword evidence="4" id="KW-1185">Reference proteome</keyword>
<feature type="chain" id="PRO_5002511330" description="DUF4136 domain-containing protein" evidence="2">
    <location>
        <begin position="20"/>
        <end position="204"/>
    </location>
</feature>
<proteinExistence type="predicted"/>
<dbReference type="RefSeq" id="WP_053235598.1">
    <property type="nucleotide sequence ID" value="NZ_CP011125.1"/>
</dbReference>
<dbReference type="KEGG" id="samy:DB32_005607"/>
<accession>A0A0F6W6D0</accession>
<evidence type="ECO:0000313" key="4">
    <source>
        <dbReference type="Proteomes" id="UP000034883"/>
    </source>
</evidence>
<dbReference type="PROSITE" id="PS51257">
    <property type="entry name" value="PROKAR_LIPOPROTEIN"/>
    <property type="match status" value="1"/>
</dbReference>
<feature type="region of interest" description="Disordered" evidence="1">
    <location>
        <begin position="163"/>
        <end position="204"/>
    </location>
</feature>
<gene>
    <name evidence="3" type="ORF">DB32_005607</name>
</gene>
<evidence type="ECO:0008006" key="5">
    <source>
        <dbReference type="Google" id="ProtNLM"/>
    </source>
</evidence>
<dbReference type="EMBL" id="CP011125">
    <property type="protein sequence ID" value="AKF08458.1"/>
    <property type="molecule type" value="Genomic_DNA"/>
</dbReference>
<feature type="compositionally biased region" description="Basic and acidic residues" evidence="1">
    <location>
        <begin position="190"/>
        <end position="204"/>
    </location>
</feature>
<name>A0A0F6W6D0_9BACT</name>
<reference evidence="3 4" key="1">
    <citation type="submission" date="2015-03" db="EMBL/GenBank/DDBJ databases">
        <title>Genome assembly of Sandaracinus amylolyticus DSM 53668.</title>
        <authorList>
            <person name="Sharma G."/>
            <person name="Subramanian S."/>
        </authorList>
    </citation>
    <scope>NUCLEOTIDE SEQUENCE [LARGE SCALE GENOMIC DNA]</scope>
    <source>
        <strain evidence="3 4">DSM 53668</strain>
    </source>
</reference>
<feature type="signal peptide" evidence="2">
    <location>
        <begin position="1"/>
        <end position="19"/>
    </location>
</feature>
<keyword evidence="2" id="KW-0732">Signal</keyword>
<dbReference type="AlphaFoldDB" id="A0A0F6W6D0"/>
<dbReference type="OrthoDB" id="9964925at2"/>
<evidence type="ECO:0000313" key="3">
    <source>
        <dbReference type="EMBL" id="AKF08458.1"/>
    </source>
</evidence>
<organism evidence="3 4">
    <name type="scientific">Sandaracinus amylolyticus</name>
    <dbReference type="NCBI Taxonomy" id="927083"/>
    <lineage>
        <taxon>Bacteria</taxon>
        <taxon>Pseudomonadati</taxon>
        <taxon>Myxococcota</taxon>
        <taxon>Polyangia</taxon>
        <taxon>Polyangiales</taxon>
        <taxon>Sandaracinaceae</taxon>
        <taxon>Sandaracinus</taxon>
    </lineage>
</organism>
<dbReference type="Proteomes" id="UP000034883">
    <property type="component" value="Chromosome"/>
</dbReference>
<dbReference type="STRING" id="927083.DB32_005607"/>
<evidence type="ECO:0000256" key="1">
    <source>
        <dbReference type="SAM" id="MobiDB-lite"/>
    </source>
</evidence>
<protein>
    <recommendedName>
        <fullName evidence="5">DUF4136 domain-containing protein</fullName>
    </recommendedName>
</protein>
<sequence length="204" mass="21965">MRRCAAGLVAMLAVLASAAAGCGPAIPTRYVLERDIGDLSYRRYQRVLDVEFPVEGNGAVGHTATYVRRSSRGEIPYVNVFVTVYDAAPGLSAEIRRQVRSLGSYDVSVVDVGGRAWSLDGGEGDRWMLWVSGSRVVKVGGVADDSLVRAVVSEYMGLYPSDLDERGRARDGTASAGDASERADESEDLELPRSLESESEAESR</sequence>
<evidence type="ECO:0000256" key="2">
    <source>
        <dbReference type="SAM" id="SignalP"/>
    </source>
</evidence>